<protein>
    <submittedName>
        <fullName evidence="2">ABC transporter permease</fullName>
    </submittedName>
</protein>
<feature type="transmembrane region" description="Helical" evidence="1">
    <location>
        <begin position="310"/>
        <end position="331"/>
    </location>
</feature>
<feature type="transmembrane region" description="Helical" evidence="1">
    <location>
        <begin position="448"/>
        <end position="468"/>
    </location>
</feature>
<keyword evidence="1" id="KW-1133">Transmembrane helix</keyword>
<feature type="transmembrane region" description="Helical" evidence="1">
    <location>
        <begin position="408"/>
        <end position="428"/>
    </location>
</feature>
<evidence type="ECO:0000256" key="1">
    <source>
        <dbReference type="SAM" id="Phobius"/>
    </source>
</evidence>
<keyword evidence="1" id="KW-0812">Transmembrane</keyword>
<feature type="transmembrane region" description="Helical" evidence="1">
    <location>
        <begin position="34"/>
        <end position="54"/>
    </location>
</feature>
<feature type="transmembrane region" description="Helical" evidence="1">
    <location>
        <begin position="475"/>
        <end position="500"/>
    </location>
</feature>
<feature type="transmembrane region" description="Helical" evidence="1">
    <location>
        <begin position="251"/>
        <end position="272"/>
    </location>
</feature>
<dbReference type="Proteomes" id="UP000093695">
    <property type="component" value="Chromosome"/>
</dbReference>
<keyword evidence="1" id="KW-0472">Membrane</keyword>
<feature type="transmembrane region" description="Helical" evidence="1">
    <location>
        <begin position="170"/>
        <end position="195"/>
    </location>
</feature>
<feature type="transmembrane region" description="Helical" evidence="1">
    <location>
        <begin position="520"/>
        <end position="539"/>
    </location>
</feature>
<feature type="transmembrane region" description="Helical" evidence="1">
    <location>
        <begin position="207"/>
        <end position="231"/>
    </location>
</feature>
<dbReference type="AlphaFoldDB" id="A0A193CA16"/>
<name>A0A193CA16_AMYOR</name>
<evidence type="ECO:0000313" key="2">
    <source>
        <dbReference type="EMBL" id="ANN21198.1"/>
    </source>
</evidence>
<proteinExistence type="predicted"/>
<dbReference type="KEGG" id="aori:SD37_40195"/>
<dbReference type="EMBL" id="CP016174">
    <property type="protein sequence ID" value="ANN21198.1"/>
    <property type="molecule type" value="Genomic_DNA"/>
</dbReference>
<gene>
    <name evidence="2" type="ORF">SD37_40195</name>
</gene>
<accession>A0A193CA16</accession>
<dbReference type="STRING" id="31958.SD37_40195"/>
<dbReference type="eggNOG" id="COG3559">
    <property type="taxonomic scope" value="Bacteria"/>
</dbReference>
<organism evidence="2 3">
    <name type="scientific">Amycolatopsis orientalis</name>
    <name type="common">Nocardia orientalis</name>
    <dbReference type="NCBI Taxonomy" id="31958"/>
    <lineage>
        <taxon>Bacteria</taxon>
        <taxon>Bacillati</taxon>
        <taxon>Actinomycetota</taxon>
        <taxon>Actinomycetes</taxon>
        <taxon>Pseudonocardiales</taxon>
        <taxon>Pseudonocardiaceae</taxon>
        <taxon>Amycolatopsis</taxon>
    </lineage>
</organism>
<keyword evidence="3" id="KW-1185">Reference proteome</keyword>
<dbReference type="RefSeq" id="WP_044855290.1">
    <property type="nucleotide sequence ID" value="NZ_CP016174.1"/>
</dbReference>
<sequence length="545" mass="55749">MTATLDRPAPAAGPATGLVGTWQLTRLALRRDRVVLPIWIVLLGIAPSSTAGTFETLYPTAAERAGLTTSMGANPSIAVIYGPAFDLSTAGGFTAWRLGGFLALLVALMAVFTVTRHTRAEEDSGRAELLASAVVGRYSALTAAVLVAGGASVLIGLIETALMIGAKMPSAGAFALGGATAATGLVFTAVAAVAVQVAEYSRTANGIGAAAVGVAFLLRAVGDSTADAGWVSWLSPIGWAQQLRPFADERWWVLLLPLAAAVVVGGVGYALIPRRDVGTGLLPPRPGPAEAAASLRSPFALAWRLHRGPLIGWLIGTAICAGVFGSVANGISDIVGQSEQARQIFQRMGGTDALVDAFMAAMTGMFAMVVALYGVQAALRIRVEETAIRVEPLLATGVGRLRVLGSHLVFAFGGTALMMVVSGVLLGLSNGMRAGDVGGSVGDLVVASLAQLPAVWVIVGLAVTLFGLAPKYSTAAWAIAGLALLLSLFGPVLNLPRVLLDASPFSHVPKLPAAEFTATPLIWLAGVAAVALAAGVTGWRRRDVG</sequence>
<feature type="transmembrane region" description="Helical" evidence="1">
    <location>
        <begin position="357"/>
        <end position="379"/>
    </location>
</feature>
<feature type="transmembrane region" description="Helical" evidence="1">
    <location>
        <begin position="95"/>
        <end position="114"/>
    </location>
</feature>
<feature type="transmembrane region" description="Helical" evidence="1">
    <location>
        <begin position="135"/>
        <end position="158"/>
    </location>
</feature>
<evidence type="ECO:0000313" key="3">
    <source>
        <dbReference type="Proteomes" id="UP000093695"/>
    </source>
</evidence>
<reference evidence="2 3" key="1">
    <citation type="journal article" date="2015" name="Genome Announc.">
        <title>Draft Genome Sequence of Norvancomycin-Producing Strain Amycolatopsis orientalis CPCC200066.</title>
        <authorList>
            <person name="Lei X."/>
            <person name="Yuan F."/>
            <person name="Shi Y."/>
            <person name="Li X."/>
            <person name="Wang L."/>
            <person name="Hong B."/>
        </authorList>
    </citation>
    <scope>NUCLEOTIDE SEQUENCE [LARGE SCALE GENOMIC DNA]</scope>
    <source>
        <strain evidence="2 3">B-37</strain>
    </source>
</reference>